<dbReference type="Gene3D" id="1.25.40.10">
    <property type="entry name" value="Tetratricopeptide repeat domain"/>
    <property type="match status" value="3"/>
</dbReference>
<feature type="repeat" description="PPR" evidence="3">
    <location>
        <begin position="9"/>
        <end position="43"/>
    </location>
</feature>
<feature type="repeat" description="PPR" evidence="3">
    <location>
        <begin position="44"/>
        <end position="78"/>
    </location>
</feature>
<dbReference type="Pfam" id="PF13041">
    <property type="entry name" value="PPR_2"/>
    <property type="match status" value="2"/>
</dbReference>
<dbReference type="NCBIfam" id="TIGR00756">
    <property type="entry name" value="PPR"/>
    <property type="match status" value="4"/>
</dbReference>
<dbReference type="Pfam" id="PF01535">
    <property type="entry name" value="PPR"/>
    <property type="match status" value="1"/>
</dbReference>
<dbReference type="InterPro" id="IPR011990">
    <property type="entry name" value="TPR-like_helical_dom_sf"/>
</dbReference>
<dbReference type="EMBL" id="JADCNM010000003">
    <property type="protein sequence ID" value="KAG0489817.1"/>
    <property type="molecule type" value="Genomic_DNA"/>
</dbReference>
<evidence type="ECO:0000256" key="3">
    <source>
        <dbReference type="PROSITE-ProRule" id="PRU00708"/>
    </source>
</evidence>
<reference evidence="4 5" key="1">
    <citation type="journal article" date="2020" name="Nat. Food">
        <title>A phased Vanilla planifolia genome enables genetic improvement of flavour and production.</title>
        <authorList>
            <person name="Hasing T."/>
            <person name="Tang H."/>
            <person name="Brym M."/>
            <person name="Khazi F."/>
            <person name="Huang T."/>
            <person name="Chambers A.H."/>
        </authorList>
    </citation>
    <scope>NUCLEOTIDE SEQUENCE [LARGE SCALE GENOMIC DNA]</scope>
    <source>
        <tissue evidence="4">Leaf</tissue>
    </source>
</reference>
<comment type="caution">
    <text evidence="4">The sequence shown here is derived from an EMBL/GenBank/DDBJ whole genome shotgun (WGS) entry which is preliminary data.</text>
</comment>
<organism evidence="4 5">
    <name type="scientific">Vanilla planifolia</name>
    <name type="common">Vanilla</name>
    <dbReference type="NCBI Taxonomy" id="51239"/>
    <lineage>
        <taxon>Eukaryota</taxon>
        <taxon>Viridiplantae</taxon>
        <taxon>Streptophyta</taxon>
        <taxon>Embryophyta</taxon>
        <taxon>Tracheophyta</taxon>
        <taxon>Spermatophyta</taxon>
        <taxon>Magnoliopsida</taxon>
        <taxon>Liliopsida</taxon>
        <taxon>Asparagales</taxon>
        <taxon>Orchidaceae</taxon>
        <taxon>Vanilloideae</taxon>
        <taxon>Vanilleae</taxon>
        <taxon>Vanilla</taxon>
    </lineage>
</organism>
<evidence type="ECO:0000313" key="5">
    <source>
        <dbReference type="Proteomes" id="UP000639772"/>
    </source>
</evidence>
<dbReference type="Proteomes" id="UP000639772">
    <property type="component" value="Chromosome 3"/>
</dbReference>
<dbReference type="InterPro" id="IPR002885">
    <property type="entry name" value="PPR_rpt"/>
</dbReference>
<evidence type="ECO:0008006" key="6">
    <source>
        <dbReference type="Google" id="ProtNLM"/>
    </source>
</evidence>
<name>A0A835V8X0_VANPL</name>
<dbReference type="OrthoDB" id="185373at2759"/>
<dbReference type="PROSITE" id="PS51375">
    <property type="entry name" value="PPR"/>
    <property type="match status" value="6"/>
</dbReference>
<keyword evidence="2" id="KW-0677">Repeat</keyword>
<dbReference type="PANTHER" id="PTHR47447">
    <property type="entry name" value="OS03G0856100 PROTEIN"/>
    <property type="match status" value="1"/>
</dbReference>
<feature type="repeat" description="PPR" evidence="3">
    <location>
        <begin position="176"/>
        <end position="210"/>
    </location>
</feature>
<evidence type="ECO:0000313" key="4">
    <source>
        <dbReference type="EMBL" id="KAG0489817.1"/>
    </source>
</evidence>
<dbReference type="AlphaFoldDB" id="A0A835V8X0"/>
<feature type="repeat" description="PPR" evidence="3">
    <location>
        <begin position="211"/>
        <end position="245"/>
    </location>
</feature>
<comment type="similarity">
    <text evidence="1">Belongs to the PPR family. P subfamily.</text>
</comment>
<feature type="repeat" description="PPR" evidence="3">
    <location>
        <begin position="141"/>
        <end position="175"/>
    </location>
</feature>
<sequence>MRSLSLPLSSSTFAAIISSYADACLPDLAVEVFNRMRHFSCSQTTEVYNALLSALSRSRNFHGAYALVRRMHRRSVPPDRRTFSILVDAWCASGSYAKLRIFSKRWHASVSHLPFVAATFSSTASSAPAISNPPSASALPDVSTFNGLLAAICDAGEVDFCVDLLRDANDLGLCPDISTYKTLIPAVSKAGRIEEAFSILNCAMEEGHRPFPSLYAAIVKAMCRAGRFADAFAFFGEMKTRGHPPNRPVYTMLVKMCVRGGRIVEAANFLVEMTEVGMTPRSQSFDMVVEGLKHSGKHDLARRMEMLEVDLRG</sequence>
<gene>
    <name evidence="4" type="ORF">HPP92_006680</name>
</gene>
<protein>
    <recommendedName>
        <fullName evidence="6">Pentatricopeptide repeat-containing protein</fullName>
    </recommendedName>
</protein>
<proteinExistence type="inferred from homology"/>
<evidence type="ECO:0000256" key="1">
    <source>
        <dbReference type="ARBA" id="ARBA00007626"/>
    </source>
</evidence>
<accession>A0A835V8X0</accession>
<dbReference type="PANTHER" id="PTHR47447:SF28">
    <property type="entry name" value="PENTACOTRIPEPTIDE-REPEAT REGION OF PRORP DOMAIN-CONTAINING PROTEIN"/>
    <property type="match status" value="1"/>
</dbReference>
<feature type="repeat" description="PPR" evidence="3">
    <location>
        <begin position="246"/>
        <end position="280"/>
    </location>
</feature>
<evidence type="ECO:0000256" key="2">
    <source>
        <dbReference type="ARBA" id="ARBA00022737"/>
    </source>
</evidence>
<dbReference type="Pfam" id="PF12854">
    <property type="entry name" value="PPR_1"/>
    <property type="match status" value="1"/>
</dbReference>